<evidence type="ECO:0000313" key="2">
    <source>
        <dbReference type="Proteomes" id="UP000642748"/>
    </source>
</evidence>
<sequence length="72" mass="8109">MELWPPDIVGGVRLATGTEAKVVAWMDDRSRFCCLAELVRKVSPDPLHVDPARYLSLLRPKHGRVFSQHGLI</sequence>
<dbReference type="AlphaFoldDB" id="A0A8J3R1U3"/>
<keyword evidence="2" id="KW-1185">Reference proteome</keyword>
<gene>
    <name evidence="1" type="ORF">Raf01_91000</name>
</gene>
<dbReference type="EMBL" id="BONZ01000109">
    <property type="protein sequence ID" value="GIH20928.1"/>
    <property type="molecule type" value="Genomic_DNA"/>
</dbReference>
<organism evidence="1 2">
    <name type="scientific">Rugosimonospora africana</name>
    <dbReference type="NCBI Taxonomy" id="556532"/>
    <lineage>
        <taxon>Bacteria</taxon>
        <taxon>Bacillati</taxon>
        <taxon>Actinomycetota</taxon>
        <taxon>Actinomycetes</taxon>
        <taxon>Micromonosporales</taxon>
        <taxon>Micromonosporaceae</taxon>
        <taxon>Rugosimonospora</taxon>
    </lineage>
</organism>
<protein>
    <submittedName>
        <fullName evidence="1">Uncharacterized protein</fullName>
    </submittedName>
</protein>
<name>A0A8J3R1U3_9ACTN</name>
<accession>A0A8J3R1U3</accession>
<evidence type="ECO:0000313" key="1">
    <source>
        <dbReference type="EMBL" id="GIH20928.1"/>
    </source>
</evidence>
<proteinExistence type="predicted"/>
<comment type="caution">
    <text evidence="1">The sequence shown here is derived from an EMBL/GenBank/DDBJ whole genome shotgun (WGS) entry which is preliminary data.</text>
</comment>
<dbReference type="Proteomes" id="UP000642748">
    <property type="component" value="Unassembled WGS sequence"/>
</dbReference>
<reference evidence="1" key="1">
    <citation type="submission" date="2021-01" db="EMBL/GenBank/DDBJ databases">
        <title>Whole genome shotgun sequence of Rugosimonospora africana NBRC 104875.</title>
        <authorList>
            <person name="Komaki H."/>
            <person name="Tamura T."/>
        </authorList>
    </citation>
    <scope>NUCLEOTIDE SEQUENCE</scope>
    <source>
        <strain evidence="1">NBRC 104875</strain>
    </source>
</reference>